<dbReference type="Pfam" id="PF00395">
    <property type="entry name" value="SLH"/>
    <property type="match status" value="2"/>
</dbReference>
<dbReference type="PANTHER" id="PTHR31157:SF1">
    <property type="entry name" value="SCP DOMAIN-CONTAINING PROTEIN"/>
    <property type="match status" value="1"/>
</dbReference>
<sequence length="340" mass="38267">MLSTGFLAFLLVLTMQGAVSAANINFNDVDEGDAHHEGIMQLAQEGIINGYEDGSFGTFDNVTRQQVAVMLSLAMNLEAPSNIDQTLEIYNDVNQNSLYAEEIAAVTQAGIFKGSNGKFKPTNEITRQQMATVLVLGLNLKDYETNRDVDIYLENVDPSHAERVQTLANLGITTQLNDFRPAEMLVRGQFATFLYESMKITGMLTDENISTSTSEEEVVELVNEERVKRDLEPLEMHSRLSDLARRKSRDMALNNYFSHTSPTYGSPFDMMRQFDFSFRTAGENIAAGQRSPEQVVESWMNSEGHRENILNEGFTHIGVGYVEDTESPYRTYWTQLFMTP</sequence>
<dbReference type="InterPro" id="IPR001119">
    <property type="entry name" value="SLH_dom"/>
</dbReference>
<dbReference type="EMBL" id="FOMR01000005">
    <property type="protein sequence ID" value="SFD86175.1"/>
    <property type="molecule type" value="Genomic_DNA"/>
</dbReference>
<keyword evidence="1 2" id="KW-0732">Signal</keyword>
<feature type="signal peptide" evidence="2">
    <location>
        <begin position="1"/>
        <end position="21"/>
    </location>
</feature>
<dbReference type="InterPro" id="IPR014258">
    <property type="entry name" value="CAP_domain_YkwD-like"/>
</dbReference>
<dbReference type="PROSITE" id="PS51272">
    <property type="entry name" value="SLH"/>
    <property type="match status" value="2"/>
</dbReference>
<gene>
    <name evidence="4" type="ORF">SAMN05216238_1054</name>
</gene>
<evidence type="ECO:0000313" key="4">
    <source>
        <dbReference type="EMBL" id="SFD86175.1"/>
    </source>
</evidence>
<evidence type="ECO:0000259" key="3">
    <source>
        <dbReference type="PROSITE" id="PS51272"/>
    </source>
</evidence>
<dbReference type="AlphaFoldDB" id="A0A1I1VTK0"/>
<dbReference type="Proteomes" id="UP000199474">
    <property type="component" value="Unassembled WGS sequence"/>
</dbReference>
<dbReference type="SUPFAM" id="SSF55797">
    <property type="entry name" value="PR-1-like"/>
    <property type="match status" value="1"/>
</dbReference>
<dbReference type="NCBIfam" id="TIGR02909">
    <property type="entry name" value="spore_YkwD"/>
    <property type="match status" value="1"/>
</dbReference>
<evidence type="ECO:0000256" key="2">
    <source>
        <dbReference type="SAM" id="SignalP"/>
    </source>
</evidence>
<organism evidence="4 5">
    <name type="scientific">Lentibacillus persicus</name>
    <dbReference type="NCBI Taxonomy" id="640948"/>
    <lineage>
        <taxon>Bacteria</taxon>
        <taxon>Bacillati</taxon>
        <taxon>Bacillota</taxon>
        <taxon>Bacilli</taxon>
        <taxon>Bacillales</taxon>
        <taxon>Bacillaceae</taxon>
        <taxon>Lentibacillus</taxon>
    </lineage>
</organism>
<reference evidence="5" key="1">
    <citation type="submission" date="2016-10" db="EMBL/GenBank/DDBJ databases">
        <authorList>
            <person name="Varghese N."/>
            <person name="Submissions S."/>
        </authorList>
    </citation>
    <scope>NUCLEOTIDE SEQUENCE [LARGE SCALE GENOMIC DNA]</scope>
    <source>
        <strain evidence="5">DSM 22530</strain>
    </source>
</reference>
<feature type="chain" id="PRO_5011572053" evidence="2">
    <location>
        <begin position="22"/>
        <end position="340"/>
    </location>
</feature>
<accession>A0A1I1VTK0</accession>
<dbReference type="STRING" id="640948.SAMN05216238_1054"/>
<protein>
    <submittedName>
        <fullName evidence="4">Uncharacterized protein, YkwD family</fullName>
    </submittedName>
</protein>
<name>A0A1I1VTK0_9BACI</name>
<dbReference type="InterPro" id="IPR035940">
    <property type="entry name" value="CAP_sf"/>
</dbReference>
<keyword evidence="5" id="KW-1185">Reference proteome</keyword>
<dbReference type="CDD" id="cd05379">
    <property type="entry name" value="CAP_bacterial"/>
    <property type="match status" value="1"/>
</dbReference>
<evidence type="ECO:0000313" key="5">
    <source>
        <dbReference type="Proteomes" id="UP000199474"/>
    </source>
</evidence>
<proteinExistence type="predicted"/>
<dbReference type="InterPro" id="IPR014044">
    <property type="entry name" value="CAP_dom"/>
</dbReference>
<evidence type="ECO:0000256" key="1">
    <source>
        <dbReference type="ARBA" id="ARBA00022729"/>
    </source>
</evidence>
<dbReference type="PANTHER" id="PTHR31157">
    <property type="entry name" value="SCP DOMAIN-CONTAINING PROTEIN"/>
    <property type="match status" value="1"/>
</dbReference>
<dbReference type="Pfam" id="PF00188">
    <property type="entry name" value="CAP"/>
    <property type="match status" value="1"/>
</dbReference>
<feature type="domain" description="SLH" evidence="3">
    <location>
        <begin position="22"/>
        <end position="85"/>
    </location>
</feature>
<dbReference type="Gene3D" id="3.40.33.10">
    <property type="entry name" value="CAP"/>
    <property type="match status" value="1"/>
</dbReference>
<feature type="domain" description="SLH" evidence="3">
    <location>
        <begin position="86"/>
        <end position="148"/>
    </location>
</feature>